<evidence type="ECO:0000259" key="1">
    <source>
        <dbReference type="Pfam" id="PF12728"/>
    </source>
</evidence>
<accession>A0A0F9EMV4</accession>
<dbReference type="Pfam" id="PF12728">
    <property type="entry name" value="HTH_17"/>
    <property type="match status" value="1"/>
</dbReference>
<protein>
    <recommendedName>
        <fullName evidence="1">Helix-turn-helix domain-containing protein</fullName>
    </recommendedName>
</protein>
<evidence type="ECO:0000313" key="2">
    <source>
        <dbReference type="EMBL" id="KKL67596.1"/>
    </source>
</evidence>
<sequence>LIRAEKLRAFKISNRYRIRRVDLEEFMEREASDVTE</sequence>
<name>A0A0F9EMV4_9ZZZZ</name>
<organism evidence="2">
    <name type="scientific">marine sediment metagenome</name>
    <dbReference type="NCBI Taxonomy" id="412755"/>
    <lineage>
        <taxon>unclassified sequences</taxon>
        <taxon>metagenomes</taxon>
        <taxon>ecological metagenomes</taxon>
    </lineage>
</organism>
<proteinExistence type="predicted"/>
<dbReference type="AlphaFoldDB" id="A0A0F9EMV4"/>
<feature type="non-terminal residue" evidence="2">
    <location>
        <position position="1"/>
    </location>
</feature>
<reference evidence="2" key="1">
    <citation type="journal article" date="2015" name="Nature">
        <title>Complex archaea that bridge the gap between prokaryotes and eukaryotes.</title>
        <authorList>
            <person name="Spang A."/>
            <person name="Saw J.H."/>
            <person name="Jorgensen S.L."/>
            <person name="Zaremba-Niedzwiedzka K."/>
            <person name="Martijn J."/>
            <person name="Lind A.E."/>
            <person name="van Eijk R."/>
            <person name="Schleper C."/>
            <person name="Guy L."/>
            <person name="Ettema T.J."/>
        </authorList>
    </citation>
    <scope>NUCLEOTIDE SEQUENCE</scope>
</reference>
<gene>
    <name evidence="2" type="ORF">LCGC14_2133370</name>
</gene>
<feature type="domain" description="Helix-turn-helix" evidence="1">
    <location>
        <begin position="1"/>
        <end position="30"/>
    </location>
</feature>
<dbReference type="EMBL" id="LAZR01026808">
    <property type="protein sequence ID" value="KKL67596.1"/>
    <property type="molecule type" value="Genomic_DNA"/>
</dbReference>
<dbReference type="InterPro" id="IPR041657">
    <property type="entry name" value="HTH_17"/>
</dbReference>
<comment type="caution">
    <text evidence="2">The sequence shown here is derived from an EMBL/GenBank/DDBJ whole genome shotgun (WGS) entry which is preliminary data.</text>
</comment>